<evidence type="ECO:0000256" key="2">
    <source>
        <dbReference type="SAM" id="MobiDB-lite"/>
    </source>
</evidence>
<evidence type="ECO:0000256" key="1">
    <source>
        <dbReference type="SAM" id="Coils"/>
    </source>
</evidence>
<sequence>MAHQIQNIIDQITRETAVRNGKFHGYQISVAQVATIERALERLELLEPSSSKIHFETPVAYTTNALEIELSEIEIEKLRSKLLTAEKSEKPALNEKLQSLVSQVHKLRRKDRNVRFHEQGDSSAPAHTAD</sequence>
<proteinExistence type="predicted"/>
<organism evidence="3">
    <name type="scientific">Triticum polonicum mycotymovirus 1</name>
    <dbReference type="NCBI Taxonomy" id="2794439"/>
    <lineage>
        <taxon>Viruses</taxon>
        <taxon>Riboviria</taxon>
        <taxon>Orthornavirae</taxon>
        <taxon>Kitrinoviricota</taxon>
        <taxon>Alsuviricetes</taxon>
        <taxon>Tymovirales</taxon>
        <taxon>Tymoviridae</taxon>
        <taxon>Tymovirus</taxon>
    </lineage>
</organism>
<keyword evidence="1" id="KW-0175">Coiled coil</keyword>
<feature type="region of interest" description="Disordered" evidence="2">
    <location>
        <begin position="110"/>
        <end position="130"/>
    </location>
</feature>
<protein>
    <submittedName>
        <fullName evidence="3">HP2</fullName>
    </submittedName>
</protein>
<accession>A0A7T5UEY7</accession>
<name>A0A7T5UEY7_9VIRU</name>
<dbReference type="EMBL" id="MW328751">
    <property type="protein sequence ID" value="QQG34654.1"/>
    <property type="molecule type" value="Genomic_RNA"/>
</dbReference>
<feature type="coiled-coil region" evidence="1">
    <location>
        <begin position="68"/>
        <end position="110"/>
    </location>
</feature>
<evidence type="ECO:0000313" key="3">
    <source>
        <dbReference type="EMBL" id="QQG34654.1"/>
    </source>
</evidence>
<reference evidence="3" key="1">
    <citation type="submission" date="2020-11" db="EMBL/GenBank/DDBJ databases">
        <authorList>
            <person name="Bejerman N."/>
        </authorList>
    </citation>
    <scope>NUCLEOTIDE SEQUENCE</scope>
    <source>
        <strain evidence="3">Tritric</strain>
    </source>
</reference>